<organism evidence="2">
    <name type="scientific">marine sediment metagenome</name>
    <dbReference type="NCBI Taxonomy" id="412755"/>
    <lineage>
        <taxon>unclassified sequences</taxon>
        <taxon>metagenomes</taxon>
        <taxon>ecological metagenomes</taxon>
    </lineage>
</organism>
<comment type="caution">
    <text evidence="2">The sequence shown here is derived from an EMBL/GenBank/DDBJ whole genome shotgun (WGS) entry which is preliminary data.</text>
</comment>
<dbReference type="AlphaFoldDB" id="X1M023"/>
<evidence type="ECO:0000259" key="1">
    <source>
        <dbReference type="Pfam" id="PF00370"/>
    </source>
</evidence>
<feature type="domain" description="Carbohydrate kinase FGGY N-terminal" evidence="1">
    <location>
        <begin position="3"/>
        <end position="46"/>
    </location>
</feature>
<sequence length="58" mass="6371">MSLLGIDIGTTGVKAIAFNEEGKVLASAYQKYELIYPKPHFVEFDTANNPSLKSLNPE</sequence>
<reference evidence="2" key="1">
    <citation type="journal article" date="2014" name="Front. Microbiol.">
        <title>High frequency of phylogenetically diverse reductive dehalogenase-homologous genes in deep subseafloor sedimentary metagenomes.</title>
        <authorList>
            <person name="Kawai M."/>
            <person name="Futagami T."/>
            <person name="Toyoda A."/>
            <person name="Takaki Y."/>
            <person name="Nishi S."/>
            <person name="Hori S."/>
            <person name="Arai W."/>
            <person name="Tsubouchi T."/>
            <person name="Morono Y."/>
            <person name="Uchiyama I."/>
            <person name="Ito T."/>
            <person name="Fujiyama A."/>
            <person name="Inagaki F."/>
            <person name="Takami H."/>
        </authorList>
    </citation>
    <scope>NUCLEOTIDE SEQUENCE</scope>
    <source>
        <strain evidence="2">Expedition CK06-06</strain>
    </source>
</reference>
<name>X1M023_9ZZZZ</name>
<protein>
    <recommendedName>
        <fullName evidence="1">Carbohydrate kinase FGGY N-terminal domain-containing protein</fullName>
    </recommendedName>
</protein>
<dbReference type="SUPFAM" id="SSF53067">
    <property type="entry name" value="Actin-like ATPase domain"/>
    <property type="match status" value="1"/>
</dbReference>
<dbReference type="GO" id="GO:0005975">
    <property type="term" value="P:carbohydrate metabolic process"/>
    <property type="evidence" value="ECO:0007669"/>
    <property type="project" value="InterPro"/>
</dbReference>
<dbReference type="EMBL" id="BARV01003127">
    <property type="protein sequence ID" value="GAH99738.1"/>
    <property type="molecule type" value="Genomic_DNA"/>
</dbReference>
<evidence type="ECO:0000313" key="2">
    <source>
        <dbReference type="EMBL" id="GAH99738.1"/>
    </source>
</evidence>
<dbReference type="Gene3D" id="3.30.420.40">
    <property type="match status" value="1"/>
</dbReference>
<proteinExistence type="predicted"/>
<dbReference type="Pfam" id="PF00370">
    <property type="entry name" value="FGGY_N"/>
    <property type="match status" value="1"/>
</dbReference>
<dbReference type="GO" id="GO:0016301">
    <property type="term" value="F:kinase activity"/>
    <property type="evidence" value="ECO:0007669"/>
    <property type="project" value="InterPro"/>
</dbReference>
<dbReference type="InterPro" id="IPR043129">
    <property type="entry name" value="ATPase_NBD"/>
</dbReference>
<accession>X1M023</accession>
<dbReference type="InterPro" id="IPR018484">
    <property type="entry name" value="FGGY_N"/>
</dbReference>
<gene>
    <name evidence="2" type="ORF">S06H3_07649</name>
</gene>